<keyword evidence="3" id="KW-1185">Reference proteome</keyword>
<sequence>MKFTVLERSVQYGSEIMDDLRTKFDTLLRDNQKLKKENEALKVRMNKMESDMEAMKTKMDEEEIIQRSSNLVLLGLENSVDVQKDVQMTDLETTSSNYIIEVLPSKAPKKPVGGCSVPTNQEVEN</sequence>
<dbReference type="AlphaFoldDB" id="A0ABD2MIQ3"/>
<reference evidence="2 3" key="1">
    <citation type="journal article" date="2021" name="BMC Biol.">
        <title>Horizontally acquired antibacterial genes associated with adaptive radiation of ladybird beetles.</title>
        <authorList>
            <person name="Li H.S."/>
            <person name="Tang X.F."/>
            <person name="Huang Y.H."/>
            <person name="Xu Z.Y."/>
            <person name="Chen M.L."/>
            <person name="Du X.Y."/>
            <person name="Qiu B.Y."/>
            <person name="Chen P.T."/>
            <person name="Zhang W."/>
            <person name="Slipinski A."/>
            <person name="Escalona H.E."/>
            <person name="Waterhouse R.M."/>
            <person name="Zwick A."/>
            <person name="Pang H."/>
        </authorList>
    </citation>
    <scope>NUCLEOTIDE SEQUENCE [LARGE SCALE GENOMIC DNA]</scope>
    <source>
        <strain evidence="2">SYSU2018</strain>
    </source>
</reference>
<accession>A0ABD2MIQ3</accession>
<protein>
    <submittedName>
        <fullName evidence="2">Uncharacterized protein</fullName>
    </submittedName>
</protein>
<evidence type="ECO:0000313" key="3">
    <source>
        <dbReference type="Proteomes" id="UP001516400"/>
    </source>
</evidence>
<dbReference type="Proteomes" id="UP001516400">
    <property type="component" value="Unassembled WGS sequence"/>
</dbReference>
<feature type="coiled-coil region" evidence="1">
    <location>
        <begin position="17"/>
        <end position="65"/>
    </location>
</feature>
<evidence type="ECO:0000313" key="2">
    <source>
        <dbReference type="EMBL" id="KAL3266244.1"/>
    </source>
</evidence>
<keyword evidence="1" id="KW-0175">Coiled coil</keyword>
<proteinExistence type="predicted"/>
<comment type="caution">
    <text evidence="2">The sequence shown here is derived from an EMBL/GenBank/DDBJ whole genome shotgun (WGS) entry which is preliminary data.</text>
</comment>
<evidence type="ECO:0000256" key="1">
    <source>
        <dbReference type="SAM" id="Coils"/>
    </source>
</evidence>
<dbReference type="EMBL" id="JABFTP020000001">
    <property type="protein sequence ID" value="KAL3266244.1"/>
    <property type="molecule type" value="Genomic_DNA"/>
</dbReference>
<gene>
    <name evidence="2" type="ORF">HHI36_010425</name>
</gene>
<organism evidence="2 3">
    <name type="scientific">Cryptolaemus montrouzieri</name>
    <dbReference type="NCBI Taxonomy" id="559131"/>
    <lineage>
        <taxon>Eukaryota</taxon>
        <taxon>Metazoa</taxon>
        <taxon>Ecdysozoa</taxon>
        <taxon>Arthropoda</taxon>
        <taxon>Hexapoda</taxon>
        <taxon>Insecta</taxon>
        <taxon>Pterygota</taxon>
        <taxon>Neoptera</taxon>
        <taxon>Endopterygota</taxon>
        <taxon>Coleoptera</taxon>
        <taxon>Polyphaga</taxon>
        <taxon>Cucujiformia</taxon>
        <taxon>Coccinelloidea</taxon>
        <taxon>Coccinellidae</taxon>
        <taxon>Scymninae</taxon>
        <taxon>Scymnini</taxon>
        <taxon>Cryptolaemus</taxon>
    </lineage>
</organism>
<name>A0ABD2MIQ3_9CUCU</name>